<dbReference type="AlphaFoldDB" id="A0A5A9Z5G8"/>
<dbReference type="Proteomes" id="UP000324965">
    <property type="component" value="Unassembled WGS sequence"/>
</dbReference>
<organism evidence="3 4">
    <name type="scientific">Streptomyces apricus</name>
    <dbReference type="NCBI Taxonomy" id="1828112"/>
    <lineage>
        <taxon>Bacteria</taxon>
        <taxon>Bacillati</taxon>
        <taxon>Actinomycetota</taxon>
        <taxon>Actinomycetes</taxon>
        <taxon>Kitasatosporales</taxon>
        <taxon>Streptomycetaceae</taxon>
        <taxon>Streptomyces</taxon>
    </lineage>
</organism>
<reference evidence="3 4" key="1">
    <citation type="submission" date="2019-05" db="EMBL/GenBank/DDBJ databases">
        <authorList>
            <person name="Hariharan J."/>
            <person name="Choudoir M.J."/>
            <person name="Diebold P."/>
            <person name="Panke-Buisse K."/>
            <person name="Buckley D.H."/>
        </authorList>
    </citation>
    <scope>NUCLEOTIDE SEQUENCE [LARGE SCALE GENOMIC DNA]</scope>
    <source>
        <strain evidence="3 4">SUN51</strain>
    </source>
</reference>
<dbReference type="GO" id="GO:0000166">
    <property type="term" value="F:nucleotide binding"/>
    <property type="evidence" value="ECO:0007669"/>
    <property type="project" value="InterPro"/>
</dbReference>
<dbReference type="InterPro" id="IPR055170">
    <property type="entry name" value="GFO_IDH_MocA-like_dom"/>
</dbReference>
<dbReference type="InterPro" id="IPR036291">
    <property type="entry name" value="NAD(P)-bd_dom_sf"/>
</dbReference>
<dbReference type="SUPFAM" id="SSF55347">
    <property type="entry name" value="Glyceraldehyde-3-phosphate dehydrogenase-like, C-terminal domain"/>
    <property type="match status" value="1"/>
</dbReference>
<name>A0A5A9Z5G8_9ACTN</name>
<gene>
    <name evidence="3" type="ORF">FGF04_38835</name>
</gene>
<dbReference type="Pfam" id="PF22725">
    <property type="entry name" value="GFO_IDH_MocA_C3"/>
    <property type="match status" value="1"/>
</dbReference>
<dbReference type="EMBL" id="VDFC01000161">
    <property type="protein sequence ID" value="KAA0912394.1"/>
    <property type="molecule type" value="Genomic_DNA"/>
</dbReference>
<dbReference type="InterPro" id="IPR051317">
    <property type="entry name" value="Gfo/Idh/MocA_oxidoreduct"/>
</dbReference>
<dbReference type="PANTHER" id="PTHR43708">
    <property type="entry name" value="CONSERVED EXPRESSED OXIDOREDUCTASE (EUROFUNG)"/>
    <property type="match status" value="1"/>
</dbReference>
<feature type="domain" description="GFO/IDH/MocA-like oxidoreductase" evidence="2">
    <location>
        <begin position="140"/>
        <end position="246"/>
    </location>
</feature>
<dbReference type="OrthoDB" id="9815825at2"/>
<sequence length="332" mass="35091">MRARRIGVVGLGVISRFHLAAIDRLPRWELAAVCDVREAARAPFRGRVAAYAGHRALLAHPGLDAVVVTVPNDLHAAVCRDALLAGVPVCVEKPLAVDLAGARALDRLARDRATALFTAFHRRYNTRVRALRDRLPAGARIAAVRVRYLERIEEHIGADTWYLDPRRCGGGCVADNGPNAFDLVRHFLGDVEATAASVVRDARGTDRQAVVDLRATAGGATARVELDWSYPGERKDLRLLLTDGTVLEADLLAGHPGFKASLWHEYVGVLNAFAAALDGGADADADVGVGTGPGTRADTRAGAGAADGLAALELVRAAYALERPGAVTGEAG</sequence>
<evidence type="ECO:0000259" key="2">
    <source>
        <dbReference type="Pfam" id="PF22725"/>
    </source>
</evidence>
<dbReference type="InterPro" id="IPR000683">
    <property type="entry name" value="Gfo/Idh/MocA-like_OxRdtase_N"/>
</dbReference>
<comment type="caution">
    <text evidence="3">The sequence shown here is derived from an EMBL/GenBank/DDBJ whole genome shotgun (WGS) entry which is preliminary data.</text>
</comment>
<evidence type="ECO:0000313" key="3">
    <source>
        <dbReference type="EMBL" id="KAA0912394.1"/>
    </source>
</evidence>
<evidence type="ECO:0000259" key="1">
    <source>
        <dbReference type="Pfam" id="PF01408"/>
    </source>
</evidence>
<dbReference type="PANTHER" id="PTHR43708:SF8">
    <property type="entry name" value="OXIDOREDUCTASE"/>
    <property type="match status" value="1"/>
</dbReference>
<dbReference type="Gene3D" id="3.30.360.10">
    <property type="entry name" value="Dihydrodipicolinate Reductase, domain 2"/>
    <property type="match status" value="1"/>
</dbReference>
<evidence type="ECO:0000313" key="4">
    <source>
        <dbReference type="Proteomes" id="UP000324965"/>
    </source>
</evidence>
<dbReference type="Gene3D" id="3.40.50.720">
    <property type="entry name" value="NAD(P)-binding Rossmann-like Domain"/>
    <property type="match status" value="1"/>
</dbReference>
<dbReference type="Pfam" id="PF01408">
    <property type="entry name" value="GFO_IDH_MocA"/>
    <property type="match status" value="1"/>
</dbReference>
<protein>
    <submittedName>
        <fullName evidence="3">Gfo/Idh/MocA family oxidoreductase</fullName>
    </submittedName>
</protein>
<dbReference type="RefSeq" id="WP_149516099.1">
    <property type="nucleotide sequence ID" value="NZ_VDFC01000161.1"/>
</dbReference>
<dbReference type="SUPFAM" id="SSF51735">
    <property type="entry name" value="NAD(P)-binding Rossmann-fold domains"/>
    <property type="match status" value="1"/>
</dbReference>
<keyword evidence="4" id="KW-1185">Reference proteome</keyword>
<feature type="domain" description="Gfo/Idh/MocA-like oxidoreductase N-terminal" evidence="1">
    <location>
        <begin position="5"/>
        <end position="117"/>
    </location>
</feature>
<accession>A0A5A9Z5G8</accession>
<proteinExistence type="predicted"/>